<name>A0A653A6R6_9BACT</name>
<dbReference type="EMBL" id="UPXZ01000014">
    <property type="protein sequence ID" value="VBB43703.1"/>
    <property type="molecule type" value="Genomic_DNA"/>
</dbReference>
<accession>A0A653A6R6</accession>
<dbReference type="InterPro" id="IPR041662">
    <property type="entry name" value="SusD-like_2"/>
</dbReference>
<keyword evidence="2" id="KW-0449">Lipoprotein</keyword>
<dbReference type="SUPFAM" id="SSF48452">
    <property type="entry name" value="TPR-like"/>
    <property type="match status" value="1"/>
</dbReference>
<reference evidence="2" key="1">
    <citation type="submission" date="2018-07" db="EMBL/GenBank/DDBJ databases">
        <authorList>
            <consortium name="Genoscope - CEA"/>
            <person name="William W."/>
        </authorList>
    </citation>
    <scope>NUCLEOTIDE SEQUENCE</scope>
    <source>
        <strain evidence="2">IK1</strain>
    </source>
</reference>
<dbReference type="InterPro" id="IPR011990">
    <property type="entry name" value="TPR-like_helical_dom_sf"/>
</dbReference>
<proteinExistence type="predicted"/>
<dbReference type="Gene3D" id="1.25.40.390">
    <property type="match status" value="1"/>
</dbReference>
<evidence type="ECO:0000313" key="2">
    <source>
        <dbReference type="EMBL" id="VBB43703.1"/>
    </source>
</evidence>
<sequence>MKKIFYFISVIILLTAAYSCSNFEDLNTNPDASTVVSSDMIATQILKDTYRFWNPNPTDFATGNLWNKHIAVLETNANPYQYYYSYWPYGGFDSYANVTGLQKMVEFSKGTIVEPSYQGLALFLKAWYGFNATLDMGDVPYSEVGKMDEGIRYPKYDKQEDVVTYILEDLKNAEENFANGKDFKGDIMMDGKVVKWRRLCNSMQLKVIQTFGKKATAAQKARFAEIVSANNIMQSNDDNFSLKYSDNQNSWHPFSNNGEDRRKVTSLAKLTVDVLKKFNDRRLFYFAEPAAALITAGKTESEFAAYEGAPTELAAEPLAINNQAGQYSLINKRYVEIHAGDPMLILTYAEQCFILAEAVEEGWISGTAKTYYENGVKASLSYYKSLSSAPSTYLHGMAITDDYISNYFTGDAAYAVSGTKTDRLHQIWLQRWLIDFFQGNGGKYYFQFLRTGYPEFPLDANTCMNPDGKTYPKRWMYPTTEQTTNPENYKKAIDEQYNGYDGINQVPWWLK</sequence>
<feature type="chain" id="PRO_5024941791" evidence="1">
    <location>
        <begin position="22"/>
        <end position="511"/>
    </location>
</feature>
<gene>
    <name evidence="2" type="ORF">TRIP_D210010</name>
</gene>
<feature type="signal peptide" evidence="1">
    <location>
        <begin position="1"/>
        <end position="21"/>
    </location>
</feature>
<evidence type="ECO:0000256" key="1">
    <source>
        <dbReference type="SAM" id="SignalP"/>
    </source>
</evidence>
<protein>
    <submittedName>
        <fullName evidence="2">Putative lipoprotein</fullName>
    </submittedName>
</protein>
<dbReference type="Pfam" id="PF12771">
    <property type="entry name" value="SusD-like_2"/>
    <property type="match status" value="1"/>
</dbReference>
<dbReference type="AlphaFoldDB" id="A0A653A6R6"/>
<organism evidence="2">
    <name type="scientific">uncultured Paludibacter sp</name>
    <dbReference type="NCBI Taxonomy" id="497635"/>
    <lineage>
        <taxon>Bacteria</taxon>
        <taxon>Pseudomonadati</taxon>
        <taxon>Bacteroidota</taxon>
        <taxon>Bacteroidia</taxon>
        <taxon>Bacteroidales</taxon>
        <taxon>Paludibacteraceae</taxon>
        <taxon>Paludibacter</taxon>
        <taxon>environmental samples</taxon>
    </lineage>
</organism>
<dbReference type="PROSITE" id="PS51257">
    <property type="entry name" value="PROKAR_LIPOPROTEIN"/>
    <property type="match status" value="1"/>
</dbReference>
<keyword evidence="1" id="KW-0732">Signal</keyword>